<proteinExistence type="predicted"/>
<dbReference type="KEGG" id="trz:GWP43_11870"/>
<organism evidence="1 2">
    <name type="scientific">Treponema vincentii</name>
    <dbReference type="NCBI Taxonomy" id="69710"/>
    <lineage>
        <taxon>Bacteria</taxon>
        <taxon>Pseudomonadati</taxon>
        <taxon>Spirochaetota</taxon>
        <taxon>Spirochaetia</taxon>
        <taxon>Spirochaetales</taxon>
        <taxon>Treponemataceae</taxon>
        <taxon>Treponema</taxon>
    </lineage>
</organism>
<dbReference type="AlphaFoldDB" id="A0A6P1Y3C4"/>
<dbReference type="Proteomes" id="UP000464374">
    <property type="component" value="Chromosome"/>
</dbReference>
<gene>
    <name evidence="1" type="ORF">GWP43_11870</name>
</gene>
<evidence type="ECO:0000313" key="2">
    <source>
        <dbReference type="Proteomes" id="UP000464374"/>
    </source>
</evidence>
<reference evidence="1 2" key="1">
    <citation type="submission" date="2020-01" db="EMBL/GenBank/DDBJ databases">
        <title>Complete genome sequence of a human oral phylogroup 1 Treponema sp. strain ATCC 700766, originally isolated from periodontitis dental plaque.</title>
        <authorList>
            <person name="Chan Y."/>
            <person name="Huo Y.-B."/>
            <person name="Yu X.-L."/>
            <person name="Zeng H."/>
            <person name="Leung W.-K."/>
            <person name="Watt R.M."/>
        </authorList>
    </citation>
    <scope>NUCLEOTIDE SEQUENCE [LARGE SCALE GENOMIC DNA]</scope>
    <source>
        <strain evidence="1 2">OMZ 804</strain>
    </source>
</reference>
<dbReference type="EMBL" id="CP048020">
    <property type="protein sequence ID" value="QHX44025.1"/>
    <property type="molecule type" value="Genomic_DNA"/>
</dbReference>
<evidence type="ECO:0000313" key="1">
    <source>
        <dbReference type="EMBL" id="QHX44025.1"/>
    </source>
</evidence>
<accession>A0A6P1Y3C4</accession>
<sequence length="122" mass="14354">MFNIRMGVPEMKQFWDNLEQKIKAKSASKKEIELFKKLVSCFKKLSTDPRYPSLCTHDIEALTKRYNLKVWESYVENNKPAAERVFWVYEPGREDITVIGLEPHPNDEKDAYNKITLSVVEK</sequence>
<name>A0A6P1Y3C4_9SPIR</name>
<protein>
    <submittedName>
        <fullName evidence="1">Uncharacterized protein</fullName>
    </submittedName>
</protein>